<feature type="transmembrane region" description="Helical" evidence="1">
    <location>
        <begin position="65"/>
        <end position="93"/>
    </location>
</feature>
<dbReference type="InterPro" id="IPR025327">
    <property type="entry name" value="DUF4233"/>
</dbReference>
<dbReference type="AlphaFoldDB" id="A0A6J7S5C7"/>
<keyword evidence="1" id="KW-0472">Membrane</keyword>
<keyword evidence="1" id="KW-0812">Transmembrane</keyword>
<protein>
    <submittedName>
        <fullName evidence="3">Unannotated protein</fullName>
    </submittedName>
</protein>
<accession>A0A6J7S5C7</accession>
<evidence type="ECO:0000256" key="1">
    <source>
        <dbReference type="SAM" id="Phobius"/>
    </source>
</evidence>
<organism evidence="3">
    <name type="scientific">freshwater metagenome</name>
    <dbReference type="NCBI Taxonomy" id="449393"/>
    <lineage>
        <taxon>unclassified sequences</taxon>
        <taxon>metagenomes</taxon>
        <taxon>ecological metagenomes</taxon>
    </lineage>
</organism>
<dbReference type="EMBL" id="CAFBPZ010000020">
    <property type="protein sequence ID" value="CAB5036495.1"/>
    <property type="molecule type" value="Genomic_DNA"/>
</dbReference>
<dbReference type="Pfam" id="PF14017">
    <property type="entry name" value="DUF4233"/>
    <property type="match status" value="1"/>
</dbReference>
<evidence type="ECO:0000313" key="2">
    <source>
        <dbReference type="EMBL" id="CAB4893649.1"/>
    </source>
</evidence>
<reference evidence="3" key="1">
    <citation type="submission" date="2020-05" db="EMBL/GenBank/DDBJ databases">
        <authorList>
            <person name="Chiriac C."/>
            <person name="Salcher M."/>
            <person name="Ghai R."/>
            <person name="Kavagutti S V."/>
        </authorList>
    </citation>
    <scope>NUCLEOTIDE SEQUENCE</scope>
</reference>
<name>A0A6J7S5C7_9ZZZZ</name>
<sequence length="115" mass="12282">MKILCSAVLSVEAIVVFLGVVVAGTNGENNNTTLIFVLGFALMIVLFLSVGTLRRPWGLTAGWIMQIPVLAIGFLVPLMFLVGGIFVVLWYMAIHQGSKVDALKAQRASVIPPVG</sequence>
<gene>
    <name evidence="2" type="ORF">UFOPK3495_00553</name>
    <name evidence="3" type="ORF">UFOPK4237_00480</name>
</gene>
<dbReference type="EMBL" id="CAFBMC010000020">
    <property type="protein sequence ID" value="CAB4893649.1"/>
    <property type="molecule type" value="Genomic_DNA"/>
</dbReference>
<evidence type="ECO:0000313" key="3">
    <source>
        <dbReference type="EMBL" id="CAB5036495.1"/>
    </source>
</evidence>
<feature type="transmembrane region" description="Helical" evidence="1">
    <location>
        <begin position="33"/>
        <end position="53"/>
    </location>
</feature>
<keyword evidence="1" id="KW-1133">Transmembrane helix</keyword>
<proteinExistence type="predicted"/>